<comment type="caution">
    <text evidence="11">The sequence shown here is derived from an EMBL/GenBank/DDBJ whole genome shotgun (WGS) entry which is preliminary data.</text>
</comment>
<dbReference type="VEuPathDB" id="PiroplasmaDB:TpMuguga_04g00879"/>
<comment type="pathway">
    <text evidence="2">Nucleotide-sugar biosynthesis; GDP-alpha-D-mannose biosynthesis; alpha-D-mannose 1-phosphate from D-fructose 6-phosphate: step 1/2.</text>
</comment>
<dbReference type="InterPro" id="IPR011051">
    <property type="entry name" value="RmlC_Cupin_sf"/>
</dbReference>
<dbReference type="GO" id="GO:0005829">
    <property type="term" value="C:cytosol"/>
    <property type="evidence" value="ECO:0007669"/>
    <property type="project" value="TreeGrafter"/>
</dbReference>
<comment type="cofactor">
    <cofactor evidence="9">
        <name>Zn(2+)</name>
        <dbReference type="ChEBI" id="CHEBI:29105"/>
    </cofactor>
    <text evidence="9">Binds 1 zinc ion per subunit.</text>
</comment>
<dbReference type="GO" id="GO:0004476">
    <property type="term" value="F:mannose-6-phosphate isomerase activity"/>
    <property type="evidence" value="ECO:0007669"/>
    <property type="project" value="UniProtKB-EC"/>
</dbReference>
<dbReference type="EMBL" id="AAGK01000004">
    <property type="protein sequence ID" value="EAN32233.1"/>
    <property type="molecule type" value="Genomic_DNA"/>
</dbReference>
<feature type="domain" description="Phosphomannose isomerase type I catalytic" evidence="10">
    <location>
        <begin position="5"/>
        <end position="176"/>
    </location>
</feature>
<evidence type="ECO:0000256" key="6">
    <source>
        <dbReference type="ARBA" id="ARBA00022833"/>
    </source>
</evidence>
<dbReference type="InterPro" id="IPR046457">
    <property type="entry name" value="PMI_typeI_cat"/>
</dbReference>
<evidence type="ECO:0000256" key="7">
    <source>
        <dbReference type="ARBA" id="ARBA00023235"/>
    </source>
</evidence>
<dbReference type="GO" id="GO:0009298">
    <property type="term" value="P:GDP-mannose biosynthetic process"/>
    <property type="evidence" value="ECO:0007669"/>
    <property type="project" value="UniProtKB-UniPathway"/>
</dbReference>
<evidence type="ECO:0000256" key="9">
    <source>
        <dbReference type="PIRSR" id="PIRSR001480-2"/>
    </source>
</evidence>
<feature type="binding site" evidence="9">
    <location>
        <position position="160"/>
    </location>
    <ligand>
        <name>Zn(2+)</name>
        <dbReference type="ChEBI" id="CHEBI:29105"/>
    </ligand>
</feature>
<evidence type="ECO:0000313" key="11">
    <source>
        <dbReference type="EMBL" id="EAN32233.1"/>
    </source>
</evidence>
<dbReference type="PANTHER" id="PTHR10309:SF0">
    <property type="entry name" value="MANNOSE-6-PHOSPHATE ISOMERASE"/>
    <property type="match status" value="1"/>
</dbReference>
<evidence type="ECO:0000256" key="3">
    <source>
        <dbReference type="ARBA" id="ARBA00010772"/>
    </source>
</evidence>
<dbReference type="InterPro" id="IPR001250">
    <property type="entry name" value="Man6P_Isoase-1"/>
</dbReference>
<accession>Q4N170</accession>
<dbReference type="Gene3D" id="2.60.120.10">
    <property type="entry name" value="Jelly Rolls"/>
    <property type="match status" value="2"/>
</dbReference>
<dbReference type="InterPro" id="IPR016305">
    <property type="entry name" value="Mannose-6-P_Isomerase"/>
</dbReference>
<dbReference type="GeneID" id="3500791"/>
<dbReference type="Proteomes" id="UP000001949">
    <property type="component" value="Unassembled WGS sequence"/>
</dbReference>
<dbReference type="InterPro" id="IPR014710">
    <property type="entry name" value="RmlC-like_jellyroll"/>
</dbReference>
<sequence length="454" mass="51401">MECVYRLLPTVNQYDWGKPSENSLVYLLFKNYLKLKFVKEWNLDLHGPFSELWLGTHPSSPSLVLPSGERDVTLGSFEASFEGISSDSSPFSRLGMHLSELFNKMNSTSTGLVRRNLLILLKVLSIQKPLSIQIHPDDKTAIELFTARYPGIVDNYSKPEMCIALSKFRAMCGFRDIFEIFKFSDKHDEFKKFLGKELTSSYSYSNPKTLYIEILNRVFFSPNLGELAEKLARRLKGFTDPDLPEAFFLALYNAYGPDNCVFFAFILNCFELEPGQALFIPPNTIHSYVSGDCVEIMKCSDNVIRCGLTSKPRDAKLCISLLEENLKNPSAKDFYVTPTKVSDYIFKYDPQDPVCNFTVWSFTLNPGDEDTFVSSNEPCLCIVLDSNPEVTFRLNPSPNCTTSPPQETFILKVDVGDCFLLSPNTELNAKNDHRLSGFKMYISSEKSSTTNVNT</sequence>
<dbReference type="PANTHER" id="PTHR10309">
    <property type="entry name" value="MANNOSE-6-PHOSPHATE ISOMERASE"/>
    <property type="match status" value="1"/>
</dbReference>
<dbReference type="NCBIfam" id="TIGR00218">
    <property type="entry name" value="manA"/>
    <property type="match status" value="1"/>
</dbReference>
<feature type="active site" evidence="8">
    <location>
        <position position="305"/>
    </location>
</feature>
<evidence type="ECO:0000256" key="1">
    <source>
        <dbReference type="ARBA" id="ARBA00000757"/>
    </source>
</evidence>
<feature type="binding site" evidence="9">
    <location>
        <position position="133"/>
    </location>
    <ligand>
        <name>Zn(2+)</name>
        <dbReference type="ChEBI" id="CHEBI:29105"/>
    </ligand>
</feature>
<dbReference type="Gene3D" id="1.10.441.10">
    <property type="entry name" value="Phosphomannose Isomerase, domain 2"/>
    <property type="match status" value="1"/>
</dbReference>
<gene>
    <name evidence="11" type="ordered locus">TP04_0879</name>
</gene>
<feature type="binding site" evidence="9">
    <location>
        <position position="286"/>
    </location>
    <ligand>
        <name>Zn(2+)</name>
        <dbReference type="ChEBI" id="CHEBI:29105"/>
    </ligand>
</feature>
<evidence type="ECO:0000256" key="8">
    <source>
        <dbReference type="PIRSR" id="PIRSR001480-1"/>
    </source>
</evidence>
<proteinExistence type="inferred from homology"/>
<comment type="catalytic activity">
    <reaction evidence="1">
        <text>D-mannose 6-phosphate = D-fructose 6-phosphate</text>
        <dbReference type="Rhea" id="RHEA:12356"/>
        <dbReference type="ChEBI" id="CHEBI:58735"/>
        <dbReference type="ChEBI" id="CHEBI:61527"/>
        <dbReference type="EC" id="5.3.1.8"/>
    </reaction>
</comment>
<keyword evidence="7 11" id="KW-0413">Isomerase</keyword>
<dbReference type="Pfam" id="PF20511">
    <property type="entry name" value="PMI_typeI_cat"/>
    <property type="match status" value="1"/>
</dbReference>
<reference evidence="11 12" key="1">
    <citation type="journal article" date="2005" name="Science">
        <title>Genome sequence of Theileria parva, a bovine pathogen that transforms lymphocytes.</title>
        <authorList>
            <person name="Gardner M.J."/>
            <person name="Bishop R."/>
            <person name="Shah T."/>
            <person name="de Villiers E.P."/>
            <person name="Carlton J.M."/>
            <person name="Hall N."/>
            <person name="Ren Q."/>
            <person name="Paulsen I.T."/>
            <person name="Pain A."/>
            <person name="Berriman M."/>
            <person name="Wilson R.J.M."/>
            <person name="Sato S."/>
            <person name="Ralph S.A."/>
            <person name="Mann D.J."/>
            <person name="Xiong Z."/>
            <person name="Shallom S.J."/>
            <person name="Weidman J."/>
            <person name="Jiang L."/>
            <person name="Lynn J."/>
            <person name="Weaver B."/>
            <person name="Shoaibi A."/>
            <person name="Domingo A.R."/>
            <person name="Wasawo D."/>
            <person name="Crabtree J."/>
            <person name="Wortman J.R."/>
            <person name="Haas B."/>
            <person name="Angiuoli S.V."/>
            <person name="Creasy T.H."/>
            <person name="Lu C."/>
            <person name="Suh B."/>
            <person name="Silva J.C."/>
            <person name="Utterback T.R."/>
            <person name="Feldblyum T.V."/>
            <person name="Pertea M."/>
            <person name="Allen J."/>
            <person name="Nierman W.C."/>
            <person name="Taracha E.L.N."/>
            <person name="Salzberg S.L."/>
            <person name="White O.R."/>
            <person name="Fitzhugh H.A."/>
            <person name="Morzaria S."/>
            <person name="Venter J.C."/>
            <person name="Fraser C.M."/>
            <person name="Nene V."/>
        </authorList>
    </citation>
    <scope>NUCLEOTIDE SEQUENCE [LARGE SCALE GENOMIC DNA]</scope>
    <source>
        <strain evidence="11 12">Muguga</strain>
    </source>
</reference>
<dbReference type="AlphaFoldDB" id="Q4N170"/>
<dbReference type="eggNOG" id="KOG2757">
    <property type="taxonomic scope" value="Eukaryota"/>
</dbReference>
<dbReference type="PIRSF" id="PIRSF001480">
    <property type="entry name" value="Mannose-6-phosphate_isomerase"/>
    <property type="match status" value="1"/>
</dbReference>
<dbReference type="PRINTS" id="PR00714">
    <property type="entry name" value="MAN6PISMRASE"/>
</dbReference>
<keyword evidence="6 9" id="KW-0862">Zinc</keyword>
<evidence type="ECO:0000256" key="2">
    <source>
        <dbReference type="ARBA" id="ARBA00004666"/>
    </source>
</evidence>
<evidence type="ECO:0000256" key="4">
    <source>
        <dbReference type="ARBA" id="ARBA00011956"/>
    </source>
</evidence>
<dbReference type="InParanoid" id="Q4N170"/>
<dbReference type="GO" id="GO:0008270">
    <property type="term" value="F:zinc ion binding"/>
    <property type="evidence" value="ECO:0007669"/>
    <property type="project" value="InterPro"/>
</dbReference>
<name>Q4N170_THEPA</name>
<dbReference type="GO" id="GO:0005975">
    <property type="term" value="P:carbohydrate metabolic process"/>
    <property type="evidence" value="ECO:0007669"/>
    <property type="project" value="InterPro"/>
</dbReference>
<keyword evidence="5 9" id="KW-0479">Metal-binding</keyword>
<dbReference type="OMA" id="EFAACIS"/>
<keyword evidence="12" id="KW-1185">Reference proteome</keyword>
<evidence type="ECO:0000313" key="12">
    <source>
        <dbReference type="Proteomes" id="UP000001949"/>
    </source>
</evidence>
<comment type="similarity">
    <text evidence="3">Belongs to the mannose-6-phosphate isomerase type 1 family.</text>
</comment>
<dbReference type="KEGG" id="tpv:TP04_0879"/>
<dbReference type="STRING" id="5875.Q4N170"/>
<dbReference type="EC" id="5.3.1.8" evidence="4"/>
<dbReference type="CDD" id="cd07011">
    <property type="entry name" value="cupin_PMI_type_I_N"/>
    <property type="match status" value="1"/>
</dbReference>
<dbReference type="SUPFAM" id="SSF51182">
    <property type="entry name" value="RmlC-like cupins"/>
    <property type="match status" value="1"/>
</dbReference>
<dbReference type="UniPathway" id="UPA00126">
    <property type="reaction ID" value="UER00423"/>
</dbReference>
<protein>
    <recommendedName>
        <fullName evidence="4">mannose-6-phosphate isomerase</fullName>
        <ecNumber evidence="4">5.3.1.8</ecNumber>
    </recommendedName>
</protein>
<organism evidence="11 12">
    <name type="scientific">Theileria parva</name>
    <name type="common">East coast fever infection agent</name>
    <dbReference type="NCBI Taxonomy" id="5875"/>
    <lineage>
        <taxon>Eukaryota</taxon>
        <taxon>Sar</taxon>
        <taxon>Alveolata</taxon>
        <taxon>Apicomplexa</taxon>
        <taxon>Aconoidasida</taxon>
        <taxon>Piroplasmida</taxon>
        <taxon>Theileriidae</taxon>
        <taxon>Theileria</taxon>
    </lineage>
</organism>
<feature type="binding site" evidence="9">
    <location>
        <position position="135"/>
    </location>
    <ligand>
        <name>Zn(2+)</name>
        <dbReference type="ChEBI" id="CHEBI:29105"/>
    </ligand>
</feature>
<evidence type="ECO:0000256" key="5">
    <source>
        <dbReference type="ARBA" id="ARBA00022723"/>
    </source>
</evidence>
<evidence type="ECO:0000259" key="10">
    <source>
        <dbReference type="Pfam" id="PF20511"/>
    </source>
</evidence>